<name>A0ACB9P3R2_9MYRT</name>
<comment type="caution">
    <text evidence="1">The sequence shown here is derived from an EMBL/GenBank/DDBJ whole genome shotgun (WGS) entry which is preliminary data.</text>
</comment>
<accession>A0ACB9P3R2</accession>
<reference evidence="2" key="1">
    <citation type="journal article" date="2023" name="Front. Plant Sci.">
        <title>Chromosomal-level genome assembly of Melastoma candidum provides insights into trichome evolution.</title>
        <authorList>
            <person name="Zhong Y."/>
            <person name="Wu W."/>
            <person name="Sun C."/>
            <person name="Zou P."/>
            <person name="Liu Y."/>
            <person name="Dai S."/>
            <person name="Zhou R."/>
        </authorList>
    </citation>
    <scope>NUCLEOTIDE SEQUENCE [LARGE SCALE GENOMIC DNA]</scope>
</reference>
<dbReference type="Proteomes" id="UP001057402">
    <property type="component" value="Chromosome 7"/>
</dbReference>
<dbReference type="EMBL" id="CM042886">
    <property type="protein sequence ID" value="KAI4343026.1"/>
    <property type="molecule type" value="Genomic_DNA"/>
</dbReference>
<evidence type="ECO:0000313" key="2">
    <source>
        <dbReference type="Proteomes" id="UP001057402"/>
    </source>
</evidence>
<organism evidence="1 2">
    <name type="scientific">Melastoma candidum</name>
    <dbReference type="NCBI Taxonomy" id="119954"/>
    <lineage>
        <taxon>Eukaryota</taxon>
        <taxon>Viridiplantae</taxon>
        <taxon>Streptophyta</taxon>
        <taxon>Embryophyta</taxon>
        <taxon>Tracheophyta</taxon>
        <taxon>Spermatophyta</taxon>
        <taxon>Magnoliopsida</taxon>
        <taxon>eudicotyledons</taxon>
        <taxon>Gunneridae</taxon>
        <taxon>Pentapetalae</taxon>
        <taxon>rosids</taxon>
        <taxon>malvids</taxon>
        <taxon>Myrtales</taxon>
        <taxon>Melastomataceae</taxon>
        <taxon>Melastomatoideae</taxon>
        <taxon>Melastomateae</taxon>
        <taxon>Melastoma</taxon>
    </lineage>
</organism>
<protein>
    <submittedName>
        <fullName evidence="1">Uncharacterized protein</fullName>
    </submittedName>
</protein>
<keyword evidence="2" id="KW-1185">Reference proteome</keyword>
<proteinExistence type="predicted"/>
<sequence>MNFLGRPSRSADRTLWTRAMASQHPAPDLSLNQCGSFVSRTIDAPLPLVWSLVRCFDNPQAYKLFVKSCVMVTGTRGVGSIRDVTIMSGLPAEQSRERLEELDEDTHVMIFSIIGGDHRLRNYRSTVSLHQDENEEEEDCGSRKTKVIESYVVDIPSGSSREDTVYFTETIIGCNLRSLASVAERMASLNI</sequence>
<gene>
    <name evidence="1" type="ORF">MLD38_027576</name>
</gene>
<evidence type="ECO:0000313" key="1">
    <source>
        <dbReference type="EMBL" id="KAI4343026.1"/>
    </source>
</evidence>